<evidence type="ECO:0000259" key="8">
    <source>
        <dbReference type="PROSITE" id="PS50928"/>
    </source>
</evidence>
<accession>I0BUW2</accession>
<proteinExistence type="inferred from homology"/>
<feature type="transmembrane region" description="Helical" evidence="7">
    <location>
        <begin position="107"/>
        <end position="132"/>
    </location>
</feature>
<evidence type="ECO:0000256" key="4">
    <source>
        <dbReference type="ARBA" id="ARBA00022692"/>
    </source>
</evidence>
<dbReference type="InterPro" id="IPR000515">
    <property type="entry name" value="MetI-like"/>
</dbReference>
<protein>
    <submittedName>
        <fullName evidence="9">Cytochrome C biogenesis protein</fullName>
    </submittedName>
</protein>
<dbReference type="GO" id="GO:0005886">
    <property type="term" value="C:plasma membrane"/>
    <property type="evidence" value="ECO:0007669"/>
    <property type="project" value="UniProtKB-SubCell"/>
</dbReference>
<keyword evidence="6 7" id="KW-0472">Membrane</keyword>
<reference evidence="9 10" key="1">
    <citation type="submission" date="2013-06" db="EMBL/GenBank/DDBJ databases">
        <title>Complete genome sequence of Paenibacillus mucilaginosus K02.</title>
        <authorList>
            <person name="Xiao B."/>
            <person name="Sun L."/>
            <person name="Xiao L."/>
            <person name="Lian B."/>
        </authorList>
    </citation>
    <scope>NUCLEOTIDE SEQUENCE [LARGE SCALE GENOMIC DNA]</scope>
    <source>
        <strain evidence="9 10">K02</strain>
    </source>
</reference>
<evidence type="ECO:0000256" key="2">
    <source>
        <dbReference type="ARBA" id="ARBA00022448"/>
    </source>
</evidence>
<keyword evidence="2 7" id="KW-0813">Transport</keyword>
<gene>
    <name evidence="9" type="ORF">B2K_36610</name>
</gene>
<dbReference type="PANTHER" id="PTHR30193:SF37">
    <property type="entry name" value="INNER MEMBRANE ABC TRANSPORTER PERMEASE PROTEIN YCJO"/>
    <property type="match status" value="1"/>
</dbReference>
<dbReference type="CDD" id="cd06261">
    <property type="entry name" value="TM_PBP2"/>
    <property type="match status" value="1"/>
</dbReference>
<dbReference type="KEGG" id="pmw:B2K_36610"/>
<comment type="subcellular location">
    <subcellularLocation>
        <location evidence="1 7">Cell membrane</location>
        <topology evidence="1 7">Multi-pass membrane protein</topology>
    </subcellularLocation>
</comment>
<keyword evidence="3" id="KW-1003">Cell membrane</keyword>
<evidence type="ECO:0000256" key="1">
    <source>
        <dbReference type="ARBA" id="ARBA00004651"/>
    </source>
</evidence>
<dbReference type="Proteomes" id="UP000007392">
    <property type="component" value="Chromosome"/>
</dbReference>
<organism evidence="9 10">
    <name type="scientific">Paenibacillus mucilaginosus K02</name>
    <dbReference type="NCBI Taxonomy" id="997761"/>
    <lineage>
        <taxon>Bacteria</taxon>
        <taxon>Bacillati</taxon>
        <taxon>Bacillota</taxon>
        <taxon>Bacilli</taxon>
        <taxon>Bacillales</taxon>
        <taxon>Paenibacillaceae</taxon>
        <taxon>Paenibacillus</taxon>
    </lineage>
</organism>
<evidence type="ECO:0000313" key="10">
    <source>
        <dbReference type="Proteomes" id="UP000007392"/>
    </source>
</evidence>
<dbReference type="Gene3D" id="1.10.3720.10">
    <property type="entry name" value="MetI-like"/>
    <property type="match status" value="1"/>
</dbReference>
<feature type="transmembrane region" description="Helical" evidence="7">
    <location>
        <begin position="243"/>
        <end position="263"/>
    </location>
</feature>
<evidence type="ECO:0000256" key="3">
    <source>
        <dbReference type="ARBA" id="ARBA00022475"/>
    </source>
</evidence>
<dbReference type="InterPro" id="IPR035906">
    <property type="entry name" value="MetI-like_sf"/>
</dbReference>
<feature type="transmembrane region" description="Helical" evidence="7">
    <location>
        <begin position="189"/>
        <end position="212"/>
    </location>
</feature>
<dbReference type="HOGENOM" id="CLU_016047_0_2_9"/>
<evidence type="ECO:0000256" key="7">
    <source>
        <dbReference type="RuleBase" id="RU363032"/>
    </source>
</evidence>
<feature type="domain" description="ABC transmembrane type-1" evidence="8">
    <location>
        <begin position="103"/>
        <end position="318"/>
    </location>
</feature>
<feature type="transmembrane region" description="Helical" evidence="7">
    <location>
        <begin position="46"/>
        <end position="72"/>
    </location>
</feature>
<feature type="transmembrane region" description="Helical" evidence="7">
    <location>
        <begin position="144"/>
        <end position="169"/>
    </location>
</feature>
<dbReference type="PROSITE" id="PS50928">
    <property type="entry name" value="ABC_TM1"/>
    <property type="match status" value="1"/>
</dbReference>
<evidence type="ECO:0000256" key="5">
    <source>
        <dbReference type="ARBA" id="ARBA00022989"/>
    </source>
</evidence>
<evidence type="ECO:0000256" key="6">
    <source>
        <dbReference type="ARBA" id="ARBA00023136"/>
    </source>
</evidence>
<name>I0BUW2_9BACL</name>
<comment type="similarity">
    <text evidence="7">Belongs to the binding-protein-dependent transport system permease family.</text>
</comment>
<dbReference type="Pfam" id="PF00528">
    <property type="entry name" value="BPD_transp_1"/>
    <property type="match status" value="1"/>
</dbReference>
<keyword evidence="5 7" id="KW-1133">Transmembrane helix</keyword>
<sequence>MAGEAVFRPPAQVRLHEAPRAWIPGLPPPERSDRVMKSLRPYLAPYLMISPFYLLFMVFGLFPILFSLYLAFHAWDGLGEMKFIGLRNFTNLITDDPDFWISVGNTFAIWFMSTVPQLFAALVVAFLLNAAFLKFKDGFRAIYFLPNITSIVAVAIIFGSFFGTEFGLINGLLGAAGLPRIDWLNDTLWVKAAISLMVIWRWTGYNAIIYLAGLQSIPNDLYEAATIDGASKTQQFLSITLPLLKPIILFTVILSTIGGMQLFTEPMILTGNSGGATKGGLTLVLYLYNQAFVNQMFGYASAIAWVLFILIGAFSFINWKFVSRGERV</sequence>
<feature type="transmembrane region" description="Helical" evidence="7">
    <location>
        <begin position="296"/>
        <end position="317"/>
    </location>
</feature>
<dbReference type="SUPFAM" id="SSF161098">
    <property type="entry name" value="MetI-like"/>
    <property type="match status" value="1"/>
</dbReference>
<dbReference type="AlphaFoldDB" id="I0BUW2"/>
<dbReference type="PANTHER" id="PTHR30193">
    <property type="entry name" value="ABC TRANSPORTER PERMEASE PROTEIN"/>
    <property type="match status" value="1"/>
</dbReference>
<dbReference type="EMBL" id="CP003422">
    <property type="protein sequence ID" value="AFH66159.2"/>
    <property type="molecule type" value="Genomic_DNA"/>
</dbReference>
<dbReference type="GO" id="GO:0055085">
    <property type="term" value="P:transmembrane transport"/>
    <property type="evidence" value="ECO:0007669"/>
    <property type="project" value="InterPro"/>
</dbReference>
<keyword evidence="4 7" id="KW-0812">Transmembrane</keyword>
<dbReference type="InterPro" id="IPR051393">
    <property type="entry name" value="ABC_transporter_permease"/>
</dbReference>
<evidence type="ECO:0000313" key="9">
    <source>
        <dbReference type="EMBL" id="AFH66159.2"/>
    </source>
</evidence>